<protein>
    <submittedName>
        <fullName evidence="4">Serine hydrolase</fullName>
    </submittedName>
</protein>
<dbReference type="Gene3D" id="3.40.710.10">
    <property type="entry name" value="DD-peptidase/beta-lactamase superfamily"/>
    <property type="match status" value="1"/>
</dbReference>
<dbReference type="AlphaFoldDB" id="A0A838CR67"/>
<evidence type="ECO:0000313" key="4">
    <source>
        <dbReference type="EMBL" id="MBA2174368.1"/>
    </source>
</evidence>
<evidence type="ECO:0000256" key="1">
    <source>
        <dbReference type="ARBA" id="ARBA00004370"/>
    </source>
</evidence>
<keyword evidence="2" id="KW-0472">Membrane</keyword>
<gene>
    <name evidence="4" type="ORF">H0266_05550</name>
</gene>
<accession>A0A838CR67</accession>
<comment type="subcellular location">
    <subcellularLocation>
        <location evidence="1">Membrane</location>
    </subcellularLocation>
</comment>
<dbReference type="GO" id="GO:0016787">
    <property type="term" value="F:hydrolase activity"/>
    <property type="evidence" value="ECO:0007669"/>
    <property type="project" value="UniProtKB-KW"/>
</dbReference>
<keyword evidence="5" id="KW-1185">Reference proteome</keyword>
<evidence type="ECO:0000256" key="2">
    <source>
        <dbReference type="ARBA" id="ARBA00023136"/>
    </source>
</evidence>
<evidence type="ECO:0000259" key="3">
    <source>
        <dbReference type="Pfam" id="PF00144"/>
    </source>
</evidence>
<reference evidence="4 5" key="1">
    <citation type="journal article" date="2004" name="Extremophiles">
        <title>Halobacillus locisalis sp. nov., a halophilic bacterium isolated from a marine solar saltern of the Yellow Sea in Korea.</title>
        <authorList>
            <person name="Yoon J.H."/>
            <person name="Kang K.H."/>
            <person name="Oh T.K."/>
            <person name="Park Y.H."/>
        </authorList>
    </citation>
    <scope>NUCLEOTIDE SEQUENCE [LARGE SCALE GENOMIC DNA]</scope>
    <source>
        <strain evidence="4 5">KCTC 3788</strain>
    </source>
</reference>
<name>A0A838CR67_9BACI</name>
<comment type="caution">
    <text evidence="4">The sequence shown here is derived from an EMBL/GenBank/DDBJ whole genome shotgun (WGS) entry which is preliminary data.</text>
</comment>
<dbReference type="InterPro" id="IPR050491">
    <property type="entry name" value="AmpC-like"/>
</dbReference>
<dbReference type="EMBL" id="JACEFG010000001">
    <property type="protein sequence ID" value="MBA2174368.1"/>
    <property type="molecule type" value="Genomic_DNA"/>
</dbReference>
<dbReference type="Proteomes" id="UP000571017">
    <property type="component" value="Unassembled WGS sequence"/>
</dbReference>
<dbReference type="SUPFAM" id="SSF56601">
    <property type="entry name" value="beta-lactamase/transpeptidase-like"/>
    <property type="match status" value="1"/>
</dbReference>
<proteinExistence type="predicted"/>
<evidence type="ECO:0000313" key="5">
    <source>
        <dbReference type="Proteomes" id="UP000571017"/>
    </source>
</evidence>
<dbReference type="InterPro" id="IPR012338">
    <property type="entry name" value="Beta-lactam/transpept-like"/>
</dbReference>
<dbReference type="GO" id="GO:0016020">
    <property type="term" value="C:membrane"/>
    <property type="evidence" value="ECO:0007669"/>
    <property type="project" value="UniProtKB-SubCell"/>
</dbReference>
<dbReference type="PANTHER" id="PTHR46825:SF11">
    <property type="entry name" value="PENICILLIN-BINDING PROTEIN 4"/>
    <property type="match status" value="1"/>
</dbReference>
<dbReference type="InterPro" id="IPR001466">
    <property type="entry name" value="Beta-lactam-related"/>
</dbReference>
<feature type="domain" description="Beta-lactamase-related" evidence="3">
    <location>
        <begin position="20"/>
        <end position="317"/>
    </location>
</feature>
<dbReference type="PANTHER" id="PTHR46825">
    <property type="entry name" value="D-ALANYL-D-ALANINE-CARBOXYPEPTIDASE/ENDOPEPTIDASE AMPH"/>
    <property type="match status" value="1"/>
</dbReference>
<dbReference type="Pfam" id="PF00144">
    <property type="entry name" value="Beta-lactamase"/>
    <property type="match status" value="1"/>
</dbReference>
<keyword evidence="4" id="KW-0378">Hydrolase</keyword>
<organism evidence="4 5">
    <name type="scientific">Halobacillus locisalis</name>
    <dbReference type="NCBI Taxonomy" id="220753"/>
    <lineage>
        <taxon>Bacteria</taxon>
        <taxon>Bacillati</taxon>
        <taxon>Bacillota</taxon>
        <taxon>Bacilli</taxon>
        <taxon>Bacillales</taxon>
        <taxon>Bacillaceae</taxon>
        <taxon>Halobacillus</taxon>
    </lineage>
</organism>
<sequence>MMNDTIAGVLNENIEKNSFSGVLSVYRDKHQVFERAVGDRNKAEMLRNRIDTRFGIASGCKIFTAIAIAQLVDRGKVTFQSKLIDVLPIEFDHFDEHITIHHLLTHTSGIPDYFDEETMDDFEALWKERPVYLMKNGEDFLPFFQKEKMKGKPGKAFQYNNAGFILLGLVVEHLSGQRFTDYIQSSIFQPAGMMDSGYFSMDALPFNTAYGYIQKEGEMRTNIFSVPIQGGADGGAFVSARDMHLFWDALLQFKLISKSMTEMVLHSHQTVNETVDYGYGVWMKTSENAFLKYYIMGYDPGVSFHSAYYPKFGTTLVVGSN</sequence>